<dbReference type="EMBL" id="AAGUDP010000006">
    <property type="protein sequence ID" value="EBS0563280.1"/>
    <property type="molecule type" value="Genomic_DNA"/>
</dbReference>
<comment type="caution">
    <text evidence="1">The sequence shown here is derived from an EMBL/GenBank/DDBJ whole genome shotgun (WGS) entry which is preliminary data.</text>
</comment>
<evidence type="ECO:0008006" key="2">
    <source>
        <dbReference type="Google" id="ProtNLM"/>
    </source>
</evidence>
<dbReference type="InterPro" id="IPR057701">
    <property type="entry name" value="DUF7941"/>
</dbReference>
<gene>
    <name evidence="1" type="ORF">DTU56_09135</name>
</gene>
<dbReference type="AlphaFoldDB" id="A0A5U8XLV5"/>
<evidence type="ECO:0000313" key="1">
    <source>
        <dbReference type="EMBL" id="EBS0563280.1"/>
    </source>
</evidence>
<sequence>MKPLNKTSDLLVLDLINEANVDAKLDLTKVTLLPPVDNTDEGAERNTKLTVKARKNSGYIKTQDVAYDRLIGQALFRNIAAYLDVKLPTKSEDLLETLNKQYGLKIQPEDIVSAPIAADTNPPLEDPEADAPPAVQHTITFKDDCYAFKGAINVLIGERPQVGERLSLVITKTTLDGLQYPDGKSDEKGQAYIYSYGTDCTAIQGFLSKLAVGTPIDDTAMATELNKVFPEEWVAAEGTVDFNLKGATVVYAGSTTETVQDPEDSSSTIQQDVPGADMSYNSIVKLKLDDSNCANFQGELFLHYNA</sequence>
<protein>
    <recommendedName>
        <fullName evidence="2">Virion structural protein</fullName>
    </recommendedName>
</protein>
<proteinExistence type="predicted"/>
<dbReference type="Pfam" id="PF25613">
    <property type="entry name" value="DUF7941"/>
    <property type="match status" value="1"/>
</dbReference>
<name>A0A5U8XLV5_SALMU</name>
<reference evidence="1" key="1">
    <citation type="submission" date="2018-07" db="EMBL/GenBank/DDBJ databases">
        <authorList>
            <person name="Ashton P.M."/>
            <person name="Dallman T."/>
            <person name="Nair S."/>
            <person name="De Pinna E."/>
            <person name="Peters T."/>
            <person name="Grant K."/>
        </authorList>
    </citation>
    <scope>NUCLEOTIDE SEQUENCE</scope>
    <source>
        <strain evidence="1">142535</strain>
    </source>
</reference>
<organism evidence="1">
    <name type="scientific">Salmonella muenchen</name>
    <dbReference type="NCBI Taxonomy" id="596"/>
    <lineage>
        <taxon>Bacteria</taxon>
        <taxon>Pseudomonadati</taxon>
        <taxon>Pseudomonadota</taxon>
        <taxon>Gammaproteobacteria</taxon>
        <taxon>Enterobacterales</taxon>
        <taxon>Enterobacteriaceae</taxon>
        <taxon>Salmonella</taxon>
    </lineage>
</organism>
<accession>A0A5U8XLV5</accession>